<name>A0A087D6L3_9BIFI</name>
<accession>A0A087D6L3</accession>
<evidence type="ECO:0000313" key="2">
    <source>
        <dbReference type="Proteomes" id="UP000029066"/>
    </source>
</evidence>
<evidence type="ECO:0000313" key="1">
    <source>
        <dbReference type="EMBL" id="KFI91163.1"/>
    </source>
</evidence>
<protein>
    <submittedName>
        <fullName evidence="1">Uncharacterized protein</fullName>
    </submittedName>
</protein>
<sequence length="64" mass="7734">MTERHGKILTYHEIKTALADWYSRNRFLITEERLIRFASFIYDNYGTNYYIEYPPSPPEKTTNP</sequence>
<comment type="caution">
    <text evidence="1">The sequence shown here is derived from an EMBL/GenBank/DDBJ whole genome shotgun (WGS) entry which is preliminary data.</text>
</comment>
<dbReference type="EMBL" id="JGZN01000016">
    <property type="protein sequence ID" value="KFI91163.1"/>
    <property type="molecule type" value="Genomic_DNA"/>
</dbReference>
<dbReference type="RefSeq" id="WP_033891737.1">
    <property type="nucleotide sequence ID" value="NZ_JDUT01000006.1"/>
</dbReference>
<gene>
    <name evidence="1" type="ORF">BISA_1760</name>
</gene>
<dbReference type="Proteomes" id="UP000029066">
    <property type="component" value="Unassembled WGS sequence"/>
</dbReference>
<proteinExistence type="predicted"/>
<dbReference type="STRING" id="1437607.BISA_1760"/>
<organism evidence="1 2">
    <name type="scientific">Bifidobacterium saguini DSM 23967</name>
    <dbReference type="NCBI Taxonomy" id="1437607"/>
    <lineage>
        <taxon>Bacteria</taxon>
        <taxon>Bacillati</taxon>
        <taxon>Actinomycetota</taxon>
        <taxon>Actinomycetes</taxon>
        <taxon>Bifidobacteriales</taxon>
        <taxon>Bifidobacteriaceae</taxon>
        <taxon>Bifidobacterium</taxon>
    </lineage>
</organism>
<dbReference type="AlphaFoldDB" id="A0A087D6L3"/>
<reference evidence="1 2" key="1">
    <citation type="submission" date="2014-03" db="EMBL/GenBank/DDBJ databases">
        <title>Genomics of Bifidobacteria.</title>
        <authorList>
            <person name="Ventura M."/>
            <person name="Milani C."/>
            <person name="Lugli G.A."/>
        </authorList>
    </citation>
    <scope>NUCLEOTIDE SEQUENCE [LARGE SCALE GENOMIC DNA]</scope>
    <source>
        <strain evidence="1 2">DSM 23967</strain>
    </source>
</reference>